<keyword evidence="2 5" id="KW-0479">Metal-binding</keyword>
<accession>A0ABP8NL12</accession>
<keyword evidence="9" id="KW-1185">Reference proteome</keyword>
<evidence type="ECO:0000313" key="9">
    <source>
        <dbReference type="Proteomes" id="UP001501175"/>
    </source>
</evidence>
<dbReference type="InterPro" id="IPR028994">
    <property type="entry name" value="Integrin_alpha_N"/>
</dbReference>
<evidence type="ECO:0000256" key="5">
    <source>
        <dbReference type="PROSITE-ProRule" id="PRU00433"/>
    </source>
</evidence>
<feature type="domain" description="Cytochrome c" evidence="7">
    <location>
        <begin position="40"/>
        <end position="131"/>
    </location>
</feature>
<reference evidence="9" key="1">
    <citation type="journal article" date="2019" name="Int. J. Syst. Evol. Microbiol.">
        <title>The Global Catalogue of Microorganisms (GCM) 10K type strain sequencing project: providing services to taxonomists for standard genome sequencing and annotation.</title>
        <authorList>
            <consortium name="The Broad Institute Genomics Platform"/>
            <consortium name="The Broad Institute Genome Sequencing Center for Infectious Disease"/>
            <person name="Wu L."/>
            <person name="Ma J."/>
        </authorList>
    </citation>
    <scope>NUCLEOTIDE SEQUENCE [LARGE SCALE GENOMIC DNA]</scope>
    <source>
        <strain evidence="9">JCM 17927</strain>
    </source>
</reference>
<comment type="caution">
    <text evidence="8">The sequence shown here is derived from an EMBL/GenBank/DDBJ whole genome shotgun (WGS) entry which is preliminary data.</text>
</comment>
<dbReference type="SUPFAM" id="SSF69318">
    <property type="entry name" value="Integrin alpha N-terminal domain"/>
    <property type="match status" value="1"/>
</dbReference>
<protein>
    <submittedName>
        <fullName evidence="8">VCBS repeat-containing protein</fullName>
    </submittedName>
</protein>
<evidence type="ECO:0000256" key="3">
    <source>
        <dbReference type="ARBA" id="ARBA00022729"/>
    </source>
</evidence>
<organism evidence="8 9">
    <name type="scientific">Nibrella saemangeumensis</name>
    <dbReference type="NCBI Taxonomy" id="1084526"/>
    <lineage>
        <taxon>Bacteria</taxon>
        <taxon>Pseudomonadati</taxon>
        <taxon>Bacteroidota</taxon>
        <taxon>Cytophagia</taxon>
        <taxon>Cytophagales</taxon>
        <taxon>Spirosomataceae</taxon>
        <taxon>Nibrella</taxon>
    </lineage>
</organism>
<keyword evidence="4 5" id="KW-0408">Iron</keyword>
<dbReference type="Gene3D" id="2.130.10.130">
    <property type="entry name" value="Integrin alpha, N-terminal"/>
    <property type="match status" value="2"/>
</dbReference>
<evidence type="ECO:0000256" key="1">
    <source>
        <dbReference type="ARBA" id="ARBA00022617"/>
    </source>
</evidence>
<gene>
    <name evidence="8" type="ORF">GCM10023189_51540</name>
</gene>
<evidence type="ECO:0000256" key="6">
    <source>
        <dbReference type="SAM" id="MobiDB-lite"/>
    </source>
</evidence>
<dbReference type="SUPFAM" id="SSF46626">
    <property type="entry name" value="Cytochrome c"/>
    <property type="match status" value="1"/>
</dbReference>
<feature type="region of interest" description="Disordered" evidence="6">
    <location>
        <begin position="241"/>
        <end position="267"/>
    </location>
</feature>
<sequence>MPSPKTALILFVSLGMVSFYDINNSNTTRGSQGNEAAVTDSTAAGKQLALRYCGTCHLFPEPGLLDKKTWITGVLPNMGMRLGIKIPGQDTLKPLSPEEEQAVSALNIYPEQAALSVADWQKIVSYYEENAPDDPLPQKTHASITGQLPLFRGKALVLSDKPVPQTTLLKFDKKTAQLYIGDAQNALYVLDGQFKPKDTWWIDTPPTDIDFPENAPPRLLTIGIFRPSDQQLGRLMTLERSAKAGQSRPGHEGPGQSRPESAPINIRGLPRPVQFASGDLNGDGKEDVVICGFGNNAGKLFWYDGFDPAKEHVLKAAPGARNVIIRDFNRDNKPDIMVLMAQAREEVSIFYNQGKGEFKEKTVLRFSPLFGSSYIELADFNKDNFPDILLANGDNWDYSAIHKNYHGIRIYLNDRKNNFKEAWFHPMFGASKAIARDFDNDGDLDIAATAFYADLEQPEQGFIYLANEGRFTFKPFSTPEAATGKWLTMEAADFDQDGDIDLVLGSYFHSFGEMTQLLFKGITTFPQLLVLENQRK</sequence>
<proteinExistence type="predicted"/>
<dbReference type="EMBL" id="BAABHD010000082">
    <property type="protein sequence ID" value="GAA4467583.1"/>
    <property type="molecule type" value="Genomic_DNA"/>
</dbReference>
<dbReference type="Pfam" id="PF13517">
    <property type="entry name" value="FG-GAP_3"/>
    <property type="match status" value="2"/>
</dbReference>
<dbReference type="PROSITE" id="PS51007">
    <property type="entry name" value="CYTC"/>
    <property type="match status" value="1"/>
</dbReference>
<evidence type="ECO:0000259" key="7">
    <source>
        <dbReference type="PROSITE" id="PS51007"/>
    </source>
</evidence>
<name>A0ABP8NL12_9BACT</name>
<keyword evidence="3" id="KW-0732">Signal</keyword>
<dbReference type="Proteomes" id="UP001501175">
    <property type="component" value="Unassembled WGS sequence"/>
</dbReference>
<dbReference type="InterPro" id="IPR009056">
    <property type="entry name" value="Cyt_c-like_dom"/>
</dbReference>
<dbReference type="InterPro" id="IPR036909">
    <property type="entry name" value="Cyt_c-like_dom_sf"/>
</dbReference>
<dbReference type="RefSeq" id="WP_345248527.1">
    <property type="nucleotide sequence ID" value="NZ_BAABHD010000082.1"/>
</dbReference>
<evidence type="ECO:0000256" key="2">
    <source>
        <dbReference type="ARBA" id="ARBA00022723"/>
    </source>
</evidence>
<evidence type="ECO:0000313" key="8">
    <source>
        <dbReference type="EMBL" id="GAA4467583.1"/>
    </source>
</evidence>
<dbReference type="PANTHER" id="PTHR45460">
    <property type="entry name" value="SIMILAR TO CYSTEINE PROTEINASE"/>
    <property type="match status" value="1"/>
</dbReference>
<evidence type="ECO:0000256" key="4">
    <source>
        <dbReference type="ARBA" id="ARBA00023004"/>
    </source>
</evidence>
<keyword evidence="1 5" id="KW-0349">Heme</keyword>
<dbReference type="InterPro" id="IPR013517">
    <property type="entry name" value="FG-GAP"/>
</dbReference>
<dbReference type="PANTHER" id="PTHR45460:SF2">
    <property type="entry name" value="ALPHA 1,3 GLUCANASE, GH71 FAMILY (EUROFUNG)"/>
    <property type="match status" value="1"/>
</dbReference>